<reference evidence="2 3" key="1">
    <citation type="submission" date="2016-10" db="EMBL/GenBank/DDBJ databases">
        <authorList>
            <person name="de Groot N.N."/>
        </authorList>
    </citation>
    <scope>NUCLEOTIDE SEQUENCE [LARGE SCALE GENOMIC DNA]</scope>
    <source>
        <strain evidence="3">DSM 938 / 37b4</strain>
    </source>
</reference>
<feature type="region of interest" description="Disordered" evidence="1">
    <location>
        <begin position="99"/>
        <end position="119"/>
    </location>
</feature>
<dbReference type="AlphaFoldDB" id="A0A1G7RG83"/>
<dbReference type="EMBL" id="FNAY01000030">
    <property type="protein sequence ID" value="SDG09763.1"/>
    <property type="molecule type" value="Genomic_DNA"/>
</dbReference>
<accession>A0A1G7RG83</accession>
<evidence type="ECO:0000313" key="2">
    <source>
        <dbReference type="EMBL" id="SDG09763.1"/>
    </source>
</evidence>
<name>A0A1G7RG83_RHOCA</name>
<evidence type="ECO:0000313" key="3">
    <source>
        <dbReference type="Proteomes" id="UP000183812"/>
    </source>
</evidence>
<evidence type="ECO:0000256" key="1">
    <source>
        <dbReference type="SAM" id="MobiDB-lite"/>
    </source>
</evidence>
<proteinExistence type="predicted"/>
<dbReference type="Proteomes" id="UP000183812">
    <property type="component" value="Unassembled WGS sequence"/>
</dbReference>
<gene>
    <name evidence="2" type="ORF">SAMN04244550_03406</name>
</gene>
<protein>
    <submittedName>
        <fullName evidence="2">Uncharacterized protein</fullName>
    </submittedName>
</protein>
<feature type="compositionally biased region" description="Basic and acidic residues" evidence="1">
    <location>
        <begin position="107"/>
        <end position="119"/>
    </location>
</feature>
<sequence length="119" mass="12779">MLNPAKRVIQICGGYDAVAEMTCRSAARVRRWEYPRARGGTDGLIPADCQKALLASARARGIDLRPEHFFDWPDPPSGVEGASLASGLRTLPAVQMAPALSQNALTDTRHPDGAEGRLP</sequence>
<organism evidence="2 3">
    <name type="scientific">Rhodobacter capsulatus</name>
    <name type="common">Rhodopseudomonas capsulata</name>
    <dbReference type="NCBI Taxonomy" id="1061"/>
    <lineage>
        <taxon>Bacteria</taxon>
        <taxon>Pseudomonadati</taxon>
        <taxon>Pseudomonadota</taxon>
        <taxon>Alphaproteobacteria</taxon>
        <taxon>Rhodobacterales</taxon>
        <taxon>Rhodobacter group</taxon>
        <taxon>Rhodobacter</taxon>
    </lineage>
</organism>